<dbReference type="Proteomes" id="UP001165190">
    <property type="component" value="Unassembled WGS sequence"/>
</dbReference>
<dbReference type="Pfam" id="PF07727">
    <property type="entry name" value="RVT_2"/>
    <property type="match status" value="1"/>
</dbReference>
<dbReference type="SUPFAM" id="SSF56672">
    <property type="entry name" value="DNA/RNA polymerases"/>
    <property type="match status" value="1"/>
</dbReference>
<evidence type="ECO:0000313" key="2">
    <source>
        <dbReference type="EMBL" id="GMJ02608.1"/>
    </source>
</evidence>
<reference evidence="2" key="1">
    <citation type="submission" date="2023-05" db="EMBL/GenBank/DDBJ databases">
        <title>Genome and transcriptome analyses reveal genes involved in the formation of fine ridges on petal epidermal cells in Hibiscus trionum.</title>
        <authorList>
            <person name="Koshimizu S."/>
            <person name="Masuda S."/>
            <person name="Ishii T."/>
            <person name="Shirasu K."/>
            <person name="Hoshino A."/>
            <person name="Arita M."/>
        </authorList>
    </citation>
    <scope>NUCLEOTIDE SEQUENCE</scope>
    <source>
        <strain evidence="2">Hamamatsu line</strain>
    </source>
</reference>
<dbReference type="InterPro" id="IPR013103">
    <property type="entry name" value="RVT_2"/>
</dbReference>
<evidence type="ECO:0000313" key="3">
    <source>
        <dbReference type="Proteomes" id="UP001165190"/>
    </source>
</evidence>
<dbReference type="InterPro" id="IPR043502">
    <property type="entry name" value="DNA/RNA_pol_sf"/>
</dbReference>
<protein>
    <submittedName>
        <fullName evidence="2">Cysteine-rich RLK (RECEPTOR-like protein kinase) 8</fullName>
    </submittedName>
</protein>
<dbReference type="GO" id="GO:0016301">
    <property type="term" value="F:kinase activity"/>
    <property type="evidence" value="ECO:0007669"/>
    <property type="project" value="UniProtKB-KW"/>
</dbReference>
<feature type="domain" description="Reverse transcriptase Ty1/copia-type" evidence="1">
    <location>
        <begin position="2"/>
        <end position="190"/>
    </location>
</feature>
<proteinExistence type="predicted"/>
<evidence type="ECO:0000259" key="1">
    <source>
        <dbReference type="Pfam" id="PF07727"/>
    </source>
</evidence>
<accession>A0A9W7IXA8</accession>
<organism evidence="2 3">
    <name type="scientific">Hibiscus trionum</name>
    <name type="common">Flower of an hour</name>
    <dbReference type="NCBI Taxonomy" id="183268"/>
    <lineage>
        <taxon>Eukaryota</taxon>
        <taxon>Viridiplantae</taxon>
        <taxon>Streptophyta</taxon>
        <taxon>Embryophyta</taxon>
        <taxon>Tracheophyta</taxon>
        <taxon>Spermatophyta</taxon>
        <taxon>Magnoliopsida</taxon>
        <taxon>eudicotyledons</taxon>
        <taxon>Gunneridae</taxon>
        <taxon>Pentapetalae</taxon>
        <taxon>rosids</taxon>
        <taxon>malvids</taxon>
        <taxon>Malvales</taxon>
        <taxon>Malvaceae</taxon>
        <taxon>Malvoideae</taxon>
        <taxon>Hibiscus</taxon>
    </lineage>
</organism>
<dbReference type="OrthoDB" id="2012657at2759"/>
<sequence length="224" mass="25244">MFSPVIKPTTVRTILSIVVTKKWVLRQVDVNNAFLNGDLAEEVYMTQPPGYEQGNSKRLVCKLNKAIYRLKQASRAWFETLKVYLISSGLYVSKSDSSLFVRVLNDRMVYLLVYVDDIIVTGCDCTEVQTVIDDLHKHFSLKDLGTLNFFLGIEVVYAQDCLVLNQKKYIKDLLQRSGLADAKGLPTPMVSNLHLSMVVGSLIDNATEYRSIVGALQYVVITRP</sequence>
<dbReference type="EMBL" id="BSYR01000036">
    <property type="protein sequence ID" value="GMJ02608.1"/>
    <property type="molecule type" value="Genomic_DNA"/>
</dbReference>
<name>A0A9W7IXA8_HIBTR</name>
<keyword evidence="3" id="KW-1185">Reference proteome</keyword>
<comment type="caution">
    <text evidence="2">The sequence shown here is derived from an EMBL/GenBank/DDBJ whole genome shotgun (WGS) entry which is preliminary data.</text>
</comment>
<keyword evidence="2" id="KW-0808">Transferase</keyword>
<dbReference type="AlphaFoldDB" id="A0A9W7IXA8"/>
<gene>
    <name evidence="2" type="ORF">HRI_003930000</name>
</gene>
<keyword evidence="2" id="KW-0418">Kinase</keyword>